<reference evidence="1" key="1">
    <citation type="submission" date="2020-03" db="EMBL/GenBank/DDBJ databases">
        <title>A high-quality chromosome-level genome assembly of a woody plant with both climbing and erect habits, Rhamnella rubrinervis.</title>
        <authorList>
            <person name="Lu Z."/>
            <person name="Yang Y."/>
            <person name="Zhu X."/>
            <person name="Sun Y."/>
        </authorList>
    </citation>
    <scope>NUCLEOTIDE SEQUENCE</scope>
    <source>
        <strain evidence="1">BYM</strain>
        <tissue evidence="1">Leaf</tissue>
    </source>
</reference>
<dbReference type="EMBL" id="VOIH02000011">
    <property type="protein sequence ID" value="KAF3434132.1"/>
    <property type="molecule type" value="Genomic_DNA"/>
</dbReference>
<gene>
    <name evidence="1" type="ORF">FNV43_RR25235</name>
</gene>
<comment type="caution">
    <text evidence="1">The sequence shown here is derived from an EMBL/GenBank/DDBJ whole genome shotgun (WGS) entry which is preliminary data.</text>
</comment>
<evidence type="ECO:0000313" key="2">
    <source>
        <dbReference type="Proteomes" id="UP000796880"/>
    </source>
</evidence>
<proteinExistence type="predicted"/>
<sequence>MEPLHGCNPTKRNWRLNLHTVDTGERSSEDEAAAAGELFRKHQRSCGIICANISRNQPAWESQHCELIEGFSKVEEDY</sequence>
<keyword evidence="2" id="KW-1185">Reference proteome</keyword>
<dbReference type="Proteomes" id="UP000796880">
    <property type="component" value="Unassembled WGS sequence"/>
</dbReference>
<protein>
    <submittedName>
        <fullName evidence="1">Uncharacterized protein</fullName>
    </submittedName>
</protein>
<name>A0A8K0DMZ8_9ROSA</name>
<dbReference type="AlphaFoldDB" id="A0A8K0DMZ8"/>
<evidence type="ECO:0000313" key="1">
    <source>
        <dbReference type="EMBL" id="KAF3434132.1"/>
    </source>
</evidence>
<organism evidence="1 2">
    <name type="scientific">Rhamnella rubrinervis</name>
    <dbReference type="NCBI Taxonomy" id="2594499"/>
    <lineage>
        <taxon>Eukaryota</taxon>
        <taxon>Viridiplantae</taxon>
        <taxon>Streptophyta</taxon>
        <taxon>Embryophyta</taxon>
        <taxon>Tracheophyta</taxon>
        <taxon>Spermatophyta</taxon>
        <taxon>Magnoliopsida</taxon>
        <taxon>eudicotyledons</taxon>
        <taxon>Gunneridae</taxon>
        <taxon>Pentapetalae</taxon>
        <taxon>rosids</taxon>
        <taxon>fabids</taxon>
        <taxon>Rosales</taxon>
        <taxon>Rhamnaceae</taxon>
        <taxon>rhamnoid group</taxon>
        <taxon>Rhamneae</taxon>
        <taxon>Rhamnella</taxon>
    </lineage>
</organism>
<accession>A0A8K0DMZ8</accession>